<keyword evidence="3" id="KW-1185">Reference proteome</keyword>
<sequence>MFLWPTVTGAQVLWSFSCRELISTCGAASTSSPSSAGHSLGAPGLECSWLYSFGFSSHTYEDTCSFSLSATTSVSYIMSSTSSWSQQQHDPRQFCPLQVCDFHTASTLNKVTSSPSTSPGACNVPDDPTVRAGRRDPAP</sequence>
<evidence type="ECO:0000256" key="1">
    <source>
        <dbReference type="SAM" id="MobiDB-lite"/>
    </source>
</evidence>
<accession>A0ABN8XNK7</accession>
<evidence type="ECO:0008006" key="4">
    <source>
        <dbReference type="Google" id="ProtNLM"/>
    </source>
</evidence>
<dbReference type="Proteomes" id="UP001176941">
    <property type="component" value="Unassembled WGS sequence"/>
</dbReference>
<evidence type="ECO:0000313" key="2">
    <source>
        <dbReference type="EMBL" id="CAI9150917.1"/>
    </source>
</evidence>
<feature type="region of interest" description="Disordered" evidence="1">
    <location>
        <begin position="111"/>
        <end position="139"/>
    </location>
</feature>
<organism evidence="2 3">
    <name type="scientific">Rangifer tarandus platyrhynchus</name>
    <name type="common">Svalbard reindeer</name>
    <dbReference type="NCBI Taxonomy" id="3082113"/>
    <lineage>
        <taxon>Eukaryota</taxon>
        <taxon>Metazoa</taxon>
        <taxon>Chordata</taxon>
        <taxon>Craniata</taxon>
        <taxon>Vertebrata</taxon>
        <taxon>Euteleostomi</taxon>
        <taxon>Mammalia</taxon>
        <taxon>Eutheria</taxon>
        <taxon>Laurasiatheria</taxon>
        <taxon>Artiodactyla</taxon>
        <taxon>Ruminantia</taxon>
        <taxon>Pecora</taxon>
        <taxon>Cervidae</taxon>
        <taxon>Odocoileinae</taxon>
        <taxon>Rangifer</taxon>
    </lineage>
</organism>
<protein>
    <recommendedName>
        <fullName evidence="4">Secreted protein</fullName>
    </recommendedName>
</protein>
<dbReference type="EMBL" id="CATKSN020001218">
    <property type="protein sequence ID" value="CAI9150917.1"/>
    <property type="molecule type" value="Genomic_DNA"/>
</dbReference>
<evidence type="ECO:0000313" key="3">
    <source>
        <dbReference type="Proteomes" id="UP001176941"/>
    </source>
</evidence>
<gene>
    <name evidence="2" type="ORF">MRATA1EN1_LOCUS32535</name>
</gene>
<comment type="caution">
    <text evidence="2">The sequence shown here is derived from an EMBL/GenBank/DDBJ whole genome shotgun (WGS) entry which is preliminary data.</text>
</comment>
<name>A0ABN8XNK7_RANTA</name>
<proteinExistence type="predicted"/>
<feature type="compositionally biased region" description="Polar residues" evidence="1">
    <location>
        <begin position="111"/>
        <end position="120"/>
    </location>
</feature>
<reference evidence="2" key="1">
    <citation type="submission" date="2023-04" db="EMBL/GenBank/DDBJ databases">
        <authorList>
            <consortium name="ELIXIR-Norway"/>
        </authorList>
    </citation>
    <scope>NUCLEOTIDE SEQUENCE [LARGE SCALE GENOMIC DNA]</scope>
</reference>